<evidence type="ECO:0000256" key="1">
    <source>
        <dbReference type="ARBA" id="ARBA00022729"/>
    </source>
</evidence>
<dbReference type="InterPro" id="IPR028994">
    <property type="entry name" value="Integrin_alpha_N"/>
</dbReference>
<proteinExistence type="predicted"/>
<dbReference type="Gene3D" id="2.130.10.130">
    <property type="entry name" value="Integrin alpha, N-terminal"/>
    <property type="match status" value="1"/>
</dbReference>
<evidence type="ECO:0000313" key="2">
    <source>
        <dbReference type="EMBL" id="SVA54636.1"/>
    </source>
</evidence>
<sequence length="389" mass="42398">MKKFYTLICLFLVFVLFGCPPTKARKKMPRIFALSNTLETGLEPSFLITDDFNRDKILDLVVVNSGGHSFSFFKGIGDGTFNDQLVYKTGRDPICLVSGDFNDDGYKDIAELNYADQTIQVFLNTRLGSFQKTSQIIKPGKIPINMISGDFNGDGNLDMAVTMRYFQVVIIMGKGNGFFKQPITINVNGQPTGIVIGDYNKDKNIDIAVGLAGSGNTGVQVLWGQGNGEFENSKVFKGGKQPLTVVNIDVNNDGYLDIVTSSNSLHALTTLINNKDKTFTSLRDFASGNFPKFVVAADFTGDGFEDIAVSNSTDDQISVSLGKGDGTFTYPPIFHRVDEHPQGMAIGDFNGDGLIDIATSCRDKNLIDILTKKNMINPKPHSVTKGASE</sequence>
<dbReference type="AlphaFoldDB" id="A0A381WQ35"/>
<gene>
    <name evidence="2" type="ORF">METZ01_LOCUS107490</name>
</gene>
<evidence type="ECO:0008006" key="3">
    <source>
        <dbReference type="Google" id="ProtNLM"/>
    </source>
</evidence>
<name>A0A381WQ35_9ZZZZ</name>
<reference evidence="2" key="1">
    <citation type="submission" date="2018-05" db="EMBL/GenBank/DDBJ databases">
        <authorList>
            <person name="Lanie J.A."/>
            <person name="Ng W.-L."/>
            <person name="Kazmierczak K.M."/>
            <person name="Andrzejewski T.M."/>
            <person name="Davidsen T.M."/>
            <person name="Wayne K.J."/>
            <person name="Tettelin H."/>
            <person name="Glass J.I."/>
            <person name="Rusch D."/>
            <person name="Podicherti R."/>
            <person name="Tsui H.-C.T."/>
            <person name="Winkler M.E."/>
        </authorList>
    </citation>
    <scope>NUCLEOTIDE SEQUENCE</scope>
</reference>
<dbReference type="Gene3D" id="2.40.128.340">
    <property type="match status" value="1"/>
</dbReference>
<dbReference type="SUPFAM" id="SSF69318">
    <property type="entry name" value="Integrin alpha N-terminal domain"/>
    <property type="match status" value="1"/>
</dbReference>
<dbReference type="PROSITE" id="PS51257">
    <property type="entry name" value="PROKAR_LIPOPROTEIN"/>
    <property type="match status" value="1"/>
</dbReference>
<dbReference type="Gene3D" id="2.30.30.100">
    <property type="match status" value="1"/>
</dbReference>
<dbReference type="PANTHER" id="PTHR46580">
    <property type="entry name" value="SENSOR KINASE-RELATED"/>
    <property type="match status" value="1"/>
</dbReference>
<dbReference type="InterPro" id="IPR013517">
    <property type="entry name" value="FG-GAP"/>
</dbReference>
<dbReference type="EMBL" id="UINC01012520">
    <property type="protein sequence ID" value="SVA54636.1"/>
    <property type="molecule type" value="Genomic_DNA"/>
</dbReference>
<organism evidence="2">
    <name type="scientific">marine metagenome</name>
    <dbReference type="NCBI Taxonomy" id="408172"/>
    <lineage>
        <taxon>unclassified sequences</taxon>
        <taxon>metagenomes</taxon>
        <taxon>ecological metagenomes</taxon>
    </lineage>
</organism>
<keyword evidence="1" id="KW-0732">Signal</keyword>
<protein>
    <recommendedName>
        <fullName evidence="3">VCBS repeat-containing protein</fullName>
    </recommendedName>
</protein>
<accession>A0A381WQ35</accession>
<dbReference type="PANTHER" id="PTHR46580:SF4">
    <property type="entry name" value="ATP_GTP-BINDING PROTEIN"/>
    <property type="match status" value="1"/>
</dbReference>
<dbReference type="Pfam" id="PF13517">
    <property type="entry name" value="FG-GAP_3"/>
    <property type="match status" value="3"/>
</dbReference>